<organism evidence="7">
    <name type="scientific">uncultured Gemmatimonadaceae bacterium</name>
    <dbReference type="NCBI Taxonomy" id="246130"/>
    <lineage>
        <taxon>Bacteria</taxon>
        <taxon>Pseudomonadati</taxon>
        <taxon>Gemmatimonadota</taxon>
        <taxon>Gemmatimonadia</taxon>
        <taxon>Gemmatimonadales</taxon>
        <taxon>Gemmatimonadaceae</taxon>
        <taxon>environmental samples</taxon>
    </lineage>
</organism>
<name>A0A6J4LMU7_9BACT</name>
<evidence type="ECO:0000256" key="4">
    <source>
        <dbReference type="SAM" id="MobiDB-lite"/>
    </source>
</evidence>
<evidence type="ECO:0000313" key="7">
    <source>
        <dbReference type="EMBL" id="CAA9337481.1"/>
    </source>
</evidence>
<evidence type="ECO:0000256" key="5">
    <source>
        <dbReference type="SAM" id="SignalP"/>
    </source>
</evidence>
<feature type="signal peptide" evidence="5">
    <location>
        <begin position="1"/>
        <end position="22"/>
    </location>
</feature>
<accession>A0A6J4LMU7</accession>
<dbReference type="GO" id="GO:0033743">
    <property type="term" value="F:peptide-methionine (R)-S-oxide reductase activity"/>
    <property type="evidence" value="ECO:0007669"/>
    <property type="project" value="UniProtKB-EC"/>
</dbReference>
<dbReference type="EC" id="1.8.4.12" evidence="1"/>
<dbReference type="EMBL" id="CADCTX010000654">
    <property type="protein sequence ID" value="CAA9337481.1"/>
    <property type="molecule type" value="Genomic_DNA"/>
</dbReference>
<dbReference type="GO" id="GO:0006979">
    <property type="term" value="P:response to oxidative stress"/>
    <property type="evidence" value="ECO:0007669"/>
    <property type="project" value="InterPro"/>
</dbReference>
<evidence type="ECO:0000256" key="3">
    <source>
        <dbReference type="ARBA" id="ARBA00048488"/>
    </source>
</evidence>
<sequence length="183" mass="19728">MHRRTFIQSALALAAAPFAAHALTRLADGDTAPMPNETAGAAQQPAPKLDKPKAEWRKLLTGPQYAVLFEESTERPGTSPLNAEKRAGTFVCAACHAPLFASAAKFESGTGWPSFYQPLPGRVATKRDFKMILPRTEYHCARCGGHQGHVFNDGPPPTGQRYCNNGVALRFVPEGEASPALRT</sequence>
<dbReference type="GO" id="GO:0005737">
    <property type="term" value="C:cytoplasm"/>
    <property type="evidence" value="ECO:0007669"/>
    <property type="project" value="TreeGrafter"/>
</dbReference>
<proteinExistence type="predicted"/>
<keyword evidence="2 7" id="KW-0560">Oxidoreductase</keyword>
<dbReference type="Gene3D" id="2.170.150.20">
    <property type="entry name" value="Peptide methionine sulfoxide reductase"/>
    <property type="match status" value="1"/>
</dbReference>
<dbReference type="InterPro" id="IPR011057">
    <property type="entry name" value="Mss4-like_sf"/>
</dbReference>
<dbReference type="PANTHER" id="PTHR10173">
    <property type="entry name" value="METHIONINE SULFOXIDE REDUCTASE"/>
    <property type="match status" value="1"/>
</dbReference>
<feature type="chain" id="PRO_5026836662" description="peptide-methionine (R)-S-oxide reductase" evidence="5">
    <location>
        <begin position="23"/>
        <end position="183"/>
    </location>
</feature>
<dbReference type="PANTHER" id="PTHR10173:SF57">
    <property type="entry name" value="PEPTIDE-METHIONINE (R)-S-OXIDE REDUCTASE"/>
    <property type="match status" value="1"/>
</dbReference>
<dbReference type="SUPFAM" id="SSF51316">
    <property type="entry name" value="Mss4-like"/>
    <property type="match status" value="1"/>
</dbReference>
<evidence type="ECO:0000259" key="6">
    <source>
        <dbReference type="PROSITE" id="PS51790"/>
    </source>
</evidence>
<reference evidence="7" key="1">
    <citation type="submission" date="2020-02" db="EMBL/GenBank/DDBJ databases">
        <authorList>
            <person name="Meier V. D."/>
        </authorList>
    </citation>
    <scope>NUCLEOTIDE SEQUENCE</scope>
    <source>
        <strain evidence="7">AVDCRST_MAG40</strain>
    </source>
</reference>
<dbReference type="InterPro" id="IPR002579">
    <property type="entry name" value="Met_Sox_Rdtase_MsrB_dom"/>
</dbReference>
<keyword evidence="5" id="KW-0732">Signal</keyword>
<feature type="domain" description="MsrB" evidence="6">
    <location>
        <begin position="53"/>
        <end position="174"/>
    </location>
</feature>
<dbReference type="InterPro" id="IPR028427">
    <property type="entry name" value="Met_Sox_Rdtase_MsrB"/>
</dbReference>
<evidence type="ECO:0000256" key="1">
    <source>
        <dbReference type="ARBA" id="ARBA00012499"/>
    </source>
</evidence>
<dbReference type="Pfam" id="PF01641">
    <property type="entry name" value="SelR"/>
    <property type="match status" value="1"/>
</dbReference>
<dbReference type="NCBIfam" id="TIGR00357">
    <property type="entry name" value="peptide-methionine (R)-S-oxide reductase MsrB"/>
    <property type="match status" value="1"/>
</dbReference>
<evidence type="ECO:0000256" key="2">
    <source>
        <dbReference type="ARBA" id="ARBA00023002"/>
    </source>
</evidence>
<dbReference type="AlphaFoldDB" id="A0A6J4LMU7"/>
<comment type="catalytic activity">
    <reaction evidence="3">
        <text>L-methionyl-[protein] + [thioredoxin]-disulfide + H2O = L-methionyl-(R)-S-oxide-[protein] + [thioredoxin]-dithiol</text>
        <dbReference type="Rhea" id="RHEA:24164"/>
        <dbReference type="Rhea" id="RHEA-COMP:10698"/>
        <dbReference type="Rhea" id="RHEA-COMP:10700"/>
        <dbReference type="Rhea" id="RHEA-COMP:12313"/>
        <dbReference type="Rhea" id="RHEA-COMP:12314"/>
        <dbReference type="ChEBI" id="CHEBI:15377"/>
        <dbReference type="ChEBI" id="CHEBI:16044"/>
        <dbReference type="ChEBI" id="CHEBI:29950"/>
        <dbReference type="ChEBI" id="CHEBI:45764"/>
        <dbReference type="ChEBI" id="CHEBI:50058"/>
        <dbReference type="EC" id="1.8.4.12"/>
    </reaction>
</comment>
<gene>
    <name evidence="7" type="ORF">AVDCRST_MAG40-2240</name>
</gene>
<feature type="region of interest" description="Disordered" evidence="4">
    <location>
        <begin position="29"/>
        <end position="51"/>
    </location>
</feature>
<dbReference type="PROSITE" id="PS51790">
    <property type="entry name" value="MSRB"/>
    <property type="match status" value="1"/>
</dbReference>
<protein>
    <recommendedName>
        <fullName evidence="1">peptide-methionine (R)-S-oxide reductase</fullName>
        <ecNumber evidence="1">1.8.4.12</ecNumber>
    </recommendedName>
</protein>
<dbReference type="GO" id="GO:0030091">
    <property type="term" value="P:protein repair"/>
    <property type="evidence" value="ECO:0007669"/>
    <property type="project" value="InterPro"/>
</dbReference>